<name>A0A087TPZ1_STEMI</name>
<accession>A0A087TPZ1</accession>
<feature type="region of interest" description="Disordered" evidence="1">
    <location>
        <begin position="1"/>
        <end position="27"/>
    </location>
</feature>
<evidence type="ECO:0000313" key="3">
    <source>
        <dbReference type="EMBL" id="KFM67180.1"/>
    </source>
</evidence>
<dbReference type="OMA" id="RICTTKL"/>
<dbReference type="EMBL" id="KK116249">
    <property type="protein sequence ID" value="KFM67180.1"/>
    <property type="molecule type" value="Genomic_DNA"/>
</dbReference>
<dbReference type="OrthoDB" id="4843387at2759"/>
<reference evidence="3 4" key="1">
    <citation type="submission" date="2013-11" db="EMBL/GenBank/DDBJ databases">
        <title>Genome sequencing of Stegodyphus mimosarum.</title>
        <authorList>
            <person name="Bechsgaard J."/>
        </authorList>
    </citation>
    <scope>NUCLEOTIDE SEQUENCE [LARGE SCALE GENOMIC DNA]</scope>
</reference>
<dbReference type="PANTHER" id="PTHR23022:SF135">
    <property type="entry name" value="SI:DKEY-77F5.3"/>
    <property type="match status" value="1"/>
</dbReference>
<dbReference type="STRING" id="407821.A0A087TPZ1"/>
<keyword evidence="4" id="KW-1185">Reference proteome</keyword>
<dbReference type="Proteomes" id="UP000054359">
    <property type="component" value="Unassembled WGS sequence"/>
</dbReference>
<feature type="domain" description="Tc1-like transposase DDE" evidence="2">
    <location>
        <begin position="72"/>
        <end position="225"/>
    </location>
</feature>
<feature type="compositionally biased region" description="Polar residues" evidence="1">
    <location>
        <begin position="15"/>
        <end position="27"/>
    </location>
</feature>
<evidence type="ECO:0000259" key="2">
    <source>
        <dbReference type="Pfam" id="PF13358"/>
    </source>
</evidence>
<evidence type="ECO:0000256" key="1">
    <source>
        <dbReference type="SAM" id="MobiDB-lite"/>
    </source>
</evidence>
<dbReference type="InterPro" id="IPR038717">
    <property type="entry name" value="Tc1-like_DDE_dom"/>
</dbReference>
<feature type="non-terminal residue" evidence="3">
    <location>
        <position position="266"/>
    </location>
</feature>
<evidence type="ECO:0000313" key="4">
    <source>
        <dbReference type="Proteomes" id="UP000054359"/>
    </source>
</evidence>
<protein>
    <submittedName>
        <fullName evidence="3">Transposable element Tcb1 transposase</fullName>
    </submittedName>
</protein>
<dbReference type="PANTHER" id="PTHR23022">
    <property type="entry name" value="TRANSPOSABLE ELEMENT-RELATED"/>
    <property type="match status" value="1"/>
</dbReference>
<dbReference type="GO" id="GO:0003676">
    <property type="term" value="F:nucleic acid binding"/>
    <property type="evidence" value="ECO:0007669"/>
    <property type="project" value="InterPro"/>
</dbReference>
<dbReference type="Pfam" id="PF13358">
    <property type="entry name" value="DDE_3"/>
    <property type="match status" value="1"/>
</dbReference>
<dbReference type="InterPro" id="IPR036397">
    <property type="entry name" value="RNaseH_sf"/>
</dbReference>
<organism evidence="3 4">
    <name type="scientific">Stegodyphus mimosarum</name>
    <name type="common">African social velvet spider</name>
    <dbReference type="NCBI Taxonomy" id="407821"/>
    <lineage>
        <taxon>Eukaryota</taxon>
        <taxon>Metazoa</taxon>
        <taxon>Ecdysozoa</taxon>
        <taxon>Arthropoda</taxon>
        <taxon>Chelicerata</taxon>
        <taxon>Arachnida</taxon>
        <taxon>Araneae</taxon>
        <taxon>Araneomorphae</taxon>
        <taxon>Entelegynae</taxon>
        <taxon>Eresoidea</taxon>
        <taxon>Eresidae</taxon>
        <taxon>Stegodyphus</taxon>
    </lineage>
</organism>
<dbReference type="InterPro" id="IPR052338">
    <property type="entry name" value="Transposase_5"/>
</dbReference>
<gene>
    <name evidence="3" type="ORF">X975_10396</name>
</gene>
<sequence length="266" mass="31005">MSGGVRNTKEDNKNIPDSSYSQEAMTSNKRVDWTPRKRCNLIVLRESGLSYAEIARQWAKEHINWTDDQWSQVIWSDESKISLFCSDRRKYVRRRIGEELHPDCIQATVQNPVSVMIWSCMSADGIGRLHVIDGTLNARKYIDIILELKLLPSIRDLFPNYASFIFQKDSAPCHTAKISKEWFRTKSIKLLSWPGTSPDLNPIENLWNRLKTLVRMRRPSNKRELIEAIIVSWHHVITKEELKTLVSSMKRRCEAVIKNKGYPTKY</sequence>
<dbReference type="AlphaFoldDB" id="A0A087TPZ1"/>
<proteinExistence type="predicted"/>
<dbReference type="Gene3D" id="3.30.420.10">
    <property type="entry name" value="Ribonuclease H-like superfamily/Ribonuclease H"/>
    <property type="match status" value="1"/>
</dbReference>